<dbReference type="EMBL" id="CP001472">
    <property type="protein sequence ID" value="ACO31532.1"/>
    <property type="molecule type" value="Genomic_DNA"/>
</dbReference>
<feature type="transmembrane region" description="Helical" evidence="7">
    <location>
        <begin position="338"/>
        <end position="361"/>
    </location>
</feature>
<evidence type="ECO:0000256" key="7">
    <source>
        <dbReference type="SAM" id="Phobius"/>
    </source>
</evidence>
<protein>
    <submittedName>
        <fullName evidence="9">Transporter, major facilitator superfamily</fullName>
    </submittedName>
</protein>
<dbReference type="InParanoid" id="C1F5H0"/>
<dbReference type="InterPro" id="IPR005829">
    <property type="entry name" value="Sugar_transporter_CS"/>
</dbReference>
<dbReference type="InterPro" id="IPR005828">
    <property type="entry name" value="MFS_sugar_transport-like"/>
</dbReference>
<comment type="subcellular location">
    <subcellularLocation>
        <location evidence="1">Membrane</location>
        <topology evidence="1">Multi-pass membrane protein</topology>
    </subcellularLocation>
</comment>
<evidence type="ECO:0000313" key="9">
    <source>
        <dbReference type="EMBL" id="ACO31532.1"/>
    </source>
</evidence>
<keyword evidence="3" id="KW-0813">Transport</keyword>
<evidence type="ECO:0000313" key="10">
    <source>
        <dbReference type="Proteomes" id="UP000002207"/>
    </source>
</evidence>
<dbReference type="GO" id="GO:0016020">
    <property type="term" value="C:membrane"/>
    <property type="evidence" value="ECO:0007669"/>
    <property type="project" value="UniProtKB-SubCell"/>
</dbReference>
<dbReference type="GO" id="GO:0022857">
    <property type="term" value="F:transmembrane transporter activity"/>
    <property type="evidence" value="ECO:0007669"/>
    <property type="project" value="InterPro"/>
</dbReference>
<dbReference type="Gene3D" id="1.20.1250.20">
    <property type="entry name" value="MFS general substrate transporter like domains"/>
    <property type="match status" value="2"/>
</dbReference>
<feature type="transmembrane region" description="Helical" evidence="7">
    <location>
        <begin position="108"/>
        <end position="127"/>
    </location>
</feature>
<dbReference type="PRINTS" id="PR00171">
    <property type="entry name" value="SUGRTRNSPORT"/>
</dbReference>
<evidence type="ECO:0000256" key="2">
    <source>
        <dbReference type="ARBA" id="ARBA00010992"/>
    </source>
</evidence>
<accession>C1F5H0</accession>
<dbReference type="OrthoDB" id="9787026at2"/>
<dbReference type="PROSITE" id="PS50850">
    <property type="entry name" value="MFS"/>
    <property type="match status" value="1"/>
</dbReference>
<gene>
    <name evidence="9" type="ordered locus">ACP_1345</name>
</gene>
<dbReference type="AlphaFoldDB" id="C1F5H0"/>
<sequence length="561" mass="59380">MAKTGNTVFYRVYLLLIAGLGGLLYGIDVGIIAAALVFLNKTVNLTLEQTSMIVAAVLGGSMLSSPAAGVLADWFGRKKMMVVSGLMFVASVGLIVTSQSFVPLFLGRLLQGMSGGVIAVVVPLYLAETLDADVRGRGTAIFQFMLTFGIVMASLIGYFYTHQAEAAIAHAAGHAGLILAAENHAWRGMFLAVIYPGIIFFAGAFFLHESPRWLFRRGRVEAAGRALERTMSREEAAREIEEMQTVAAAGVAGAGGAVKERGSLLRRKYVLPFLLACLVLALNTATGINSVLAFVVVILMKAGWTATHATQGDVAVVVLNCVMTLVGVSLIDKKGRRFLLRIGTGGIVLSLALGAAIFFGFESQQTNVTARVASAVHGDTIALPVNTQSLGVAAKGANGMALTVVYRYGKGQQITTVQTNTAHPELRIAPKAAAAAAPLVIERAMYGPLPARRTGWMIALCLAGFIACYAAGPGVVVWLMLSELMPTRIRSMGMGIALLLNQGVSTMLAAIFLPVAGNYGYYAMFALWAVCAAAYFLTATTLLPETKGKTLEEIEVIFDRV</sequence>
<comment type="similarity">
    <text evidence="2">Belongs to the major facilitator superfamily. Sugar transporter (TC 2.A.1.1) family.</text>
</comment>
<keyword evidence="10" id="KW-1185">Reference proteome</keyword>
<feature type="transmembrane region" description="Helical" evidence="7">
    <location>
        <begin position="314"/>
        <end position="331"/>
    </location>
</feature>
<evidence type="ECO:0000256" key="3">
    <source>
        <dbReference type="ARBA" id="ARBA00022448"/>
    </source>
</evidence>
<feature type="transmembrane region" description="Helical" evidence="7">
    <location>
        <begin position="51"/>
        <end position="75"/>
    </location>
</feature>
<feature type="transmembrane region" description="Helical" evidence="7">
    <location>
        <begin position="493"/>
        <end position="513"/>
    </location>
</feature>
<dbReference type="HOGENOM" id="CLU_001265_30_5_0"/>
<evidence type="ECO:0000256" key="5">
    <source>
        <dbReference type="ARBA" id="ARBA00022989"/>
    </source>
</evidence>
<dbReference type="InterPro" id="IPR020846">
    <property type="entry name" value="MFS_dom"/>
</dbReference>
<feature type="transmembrane region" description="Helical" evidence="7">
    <location>
        <begin position="189"/>
        <end position="207"/>
    </location>
</feature>
<dbReference type="PROSITE" id="PS00217">
    <property type="entry name" value="SUGAR_TRANSPORT_2"/>
    <property type="match status" value="1"/>
</dbReference>
<name>C1F5H0_ACIC5</name>
<keyword evidence="4 7" id="KW-0812">Transmembrane</keyword>
<dbReference type="InterPro" id="IPR003663">
    <property type="entry name" value="Sugar/inositol_transpt"/>
</dbReference>
<feature type="transmembrane region" description="Helical" evidence="7">
    <location>
        <begin position="519"/>
        <end position="543"/>
    </location>
</feature>
<reference evidence="9 10" key="1">
    <citation type="journal article" date="2009" name="Appl. Environ. Microbiol.">
        <title>Three genomes from the phylum Acidobacteria provide insight into the lifestyles of these microorganisms in soils.</title>
        <authorList>
            <person name="Ward N.L."/>
            <person name="Challacombe J.F."/>
            <person name="Janssen P.H."/>
            <person name="Henrissat B."/>
            <person name="Coutinho P.M."/>
            <person name="Wu M."/>
            <person name="Xie G."/>
            <person name="Haft D.H."/>
            <person name="Sait M."/>
            <person name="Badger J."/>
            <person name="Barabote R.D."/>
            <person name="Bradley B."/>
            <person name="Brettin T.S."/>
            <person name="Brinkac L.M."/>
            <person name="Bruce D."/>
            <person name="Creasy T."/>
            <person name="Daugherty S.C."/>
            <person name="Davidsen T.M."/>
            <person name="DeBoy R.T."/>
            <person name="Detter J.C."/>
            <person name="Dodson R.J."/>
            <person name="Durkin A.S."/>
            <person name="Ganapathy A."/>
            <person name="Gwinn-Giglio M."/>
            <person name="Han C.S."/>
            <person name="Khouri H."/>
            <person name="Kiss H."/>
            <person name="Kothari S.P."/>
            <person name="Madupu R."/>
            <person name="Nelson K.E."/>
            <person name="Nelson W.C."/>
            <person name="Paulsen I."/>
            <person name="Penn K."/>
            <person name="Ren Q."/>
            <person name="Rosovitz M.J."/>
            <person name="Selengut J.D."/>
            <person name="Shrivastava S."/>
            <person name="Sullivan S.A."/>
            <person name="Tapia R."/>
            <person name="Thompson L.S."/>
            <person name="Watkins K.L."/>
            <person name="Yang Q."/>
            <person name="Yu C."/>
            <person name="Zafar N."/>
            <person name="Zhou L."/>
            <person name="Kuske C.R."/>
        </authorList>
    </citation>
    <scope>NUCLEOTIDE SEQUENCE [LARGE SCALE GENOMIC DNA]</scope>
    <source>
        <strain evidence="10">ATCC 51196 / DSM 11244 / BCRC 80197 / JCM 7670 / NBRC 15755 / NCIMB 13165 / 161</strain>
    </source>
</reference>
<feature type="domain" description="Major facilitator superfamily (MFS) profile" evidence="8">
    <location>
        <begin position="14"/>
        <end position="547"/>
    </location>
</feature>
<dbReference type="PANTHER" id="PTHR48020">
    <property type="entry name" value="PROTON MYO-INOSITOL COTRANSPORTER"/>
    <property type="match status" value="1"/>
</dbReference>
<dbReference type="KEGG" id="aca:ACP_1345"/>
<evidence type="ECO:0000256" key="6">
    <source>
        <dbReference type="ARBA" id="ARBA00023136"/>
    </source>
</evidence>
<feature type="transmembrane region" description="Helical" evidence="7">
    <location>
        <begin position="82"/>
        <end position="102"/>
    </location>
</feature>
<feature type="transmembrane region" description="Helical" evidence="7">
    <location>
        <begin position="139"/>
        <end position="160"/>
    </location>
</feature>
<evidence type="ECO:0000259" key="8">
    <source>
        <dbReference type="PROSITE" id="PS50850"/>
    </source>
</evidence>
<feature type="transmembrane region" description="Helical" evidence="7">
    <location>
        <begin position="456"/>
        <end position="481"/>
    </location>
</feature>
<dbReference type="Pfam" id="PF00083">
    <property type="entry name" value="Sugar_tr"/>
    <property type="match status" value="2"/>
</dbReference>
<dbReference type="eggNOG" id="COG0477">
    <property type="taxonomic scope" value="Bacteria"/>
</dbReference>
<organism evidence="9 10">
    <name type="scientific">Acidobacterium capsulatum (strain ATCC 51196 / DSM 11244 / BCRC 80197 / JCM 7670 / NBRC 15755 / NCIMB 13165 / 161)</name>
    <dbReference type="NCBI Taxonomy" id="240015"/>
    <lineage>
        <taxon>Bacteria</taxon>
        <taxon>Pseudomonadati</taxon>
        <taxon>Acidobacteriota</taxon>
        <taxon>Terriglobia</taxon>
        <taxon>Terriglobales</taxon>
        <taxon>Acidobacteriaceae</taxon>
        <taxon>Acidobacterium</taxon>
    </lineage>
</organism>
<keyword evidence="6 7" id="KW-0472">Membrane</keyword>
<evidence type="ECO:0000256" key="4">
    <source>
        <dbReference type="ARBA" id="ARBA00022692"/>
    </source>
</evidence>
<dbReference type="InterPro" id="IPR050814">
    <property type="entry name" value="Myo-inositol_Transporter"/>
</dbReference>
<dbReference type="PROSITE" id="PS00216">
    <property type="entry name" value="SUGAR_TRANSPORT_1"/>
    <property type="match status" value="1"/>
</dbReference>
<dbReference type="RefSeq" id="WP_015896483.1">
    <property type="nucleotide sequence ID" value="NC_012483.1"/>
</dbReference>
<dbReference type="STRING" id="240015.ACP_1345"/>
<keyword evidence="5 7" id="KW-1133">Transmembrane helix</keyword>
<dbReference type="Proteomes" id="UP000002207">
    <property type="component" value="Chromosome"/>
</dbReference>
<feature type="transmembrane region" description="Helical" evidence="7">
    <location>
        <begin position="269"/>
        <end position="302"/>
    </location>
</feature>
<evidence type="ECO:0000256" key="1">
    <source>
        <dbReference type="ARBA" id="ARBA00004141"/>
    </source>
</evidence>
<dbReference type="SUPFAM" id="SSF103473">
    <property type="entry name" value="MFS general substrate transporter"/>
    <property type="match status" value="2"/>
</dbReference>
<proteinExistence type="inferred from homology"/>
<dbReference type="PANTHER" id="PTHR48020:SF12">
    <property type="entry name" value="PROTON MYO-INOSITOL COTRANSPORTER"/>
    <property type="match status" value="1"/>
</dbReference>
<dbReference type="InterPro" id="IPR036259">
    <property type="entry name" value="MFS_trans_sf"/>
</dbReference>
<feature type="transmembrane region" description="Helical" evidence="7">
    <location>
        <begin position="12"/>
        <end position="39"/>
    </location>
</feature>